<evidence type="ECO:0000256" key="2">
    <source>
        <dbReference type="ARBA" id="ARBA00022692"/>
    </source>
</evidence>
<keyword evidence="8" id="KW-1185">Reference proteome</keyword>
<evidence type="ECO:0000256" key="3">
    <source>
        <dbReference type="ARBA" id="ARBA00022989"/>
    </source>
</evidence>
<dbReference type="PANTHER" id="PTHR28304">
    <property type="entry name" value="PEROXISOMAL MEMBRANE PROTEIN PEX29"/>
    <property type="match status" value="1"/>
</dbReference>
<feature type="domain" description="TECPR1-like DysF" evidence="6">
    <location>
        <begin position="22"/>
        <end position="237"/>
    </location>
</feature>
<organism evidence="7 8">
    <name type="scientific">Hydnum rufescens UP504</name>
    <dbReference type="NCBI Taxonomy" id="1448309"/>
    <lineage>
        <taxon>Eukaryota</taxon>
        <taxon>Fungi</taxon>
        <taxon>Dikarya</taxon>
        <taxon>Basidiomycota</taxon>
        <taxon>Agaricomycotina</taxon>
        <taxon>Agaricomycetes</taxon>
        <taxon>Cantharellales</taxon>
        <taxon>Hydnaceae</taxon>
        <taxon>Hydnum</taxon>
    </lineage>
</organism>
<proteinExistence type="predicted"/>
<dbReference type="OrthoDB" id="74314at2759"/>
<evidence type="ECO:0000256" key="1">
    <source>
        <dbReference type="ARBA" id="ARBA00004141"/>
    </source>
</evidence>
<comment type="subcellular location">
    <subcellularLocation>
        <location evidence="1">Membrane</location>
        <topology evidence="1">Multi-pass membrane protein</topology>
    </subcellularLocation>
</comment>
<protein>
    <recommendedName>
        <fullName evidence="6">TECPR1-like DysF domain-containing protein</fullName>
    </recommendedName>
</protein>
<dbReference type="Pfam" id="PF06398">
    <property type="entry name" value="Pex24p"/>
    <property type="match status" value="1"/>
</dbReference>
<evidence type="ECO:0000256" key="4">
    <source>
        <dbReference type="ARBA" id="ARBA00023136"/>
    </source>
</evidence>
<dbReference type="AlphaFoldDB" id="A0A9P6AJG6"/>
<dbReference type="InterPro" id="IPR010482">
    <property type="entry name" value="TECPR1-like_DysF"/>
</dbReference>
<dbReference type="EMBL" id="MU129096">
    <property type="protein sequence ID" value="KAF9506876.1"/>
    <property type="molecule type" value="Genomic_DNA"/>
</dbReference>
<dbReference type="GO" id="GO:0007031">
    <property type="term" value="P:peroxisome organization"/>
    <property type="evidence" value="ECO:0007669"/>
    <property type="project" value="UniProtKB-ARBA"/>
</dbReference>
<dbReference type="Proteomes" id="UP000886523">
    <property type="component" value="Unassembled WGS sequence"/>
</dbReference>
<gene>
    <name evidence="7" type="ORF">BS47DRAFT_1352361</name>
</gene>
<reference evidence="7" key="1">
    <citation type="journal article" date="2020" name="Nat. Commun.">
        <title>Large-scale genome sequencing of mycorrhizal fungi provides insights into the early evolution of symbiotic traits.</title>
        <authorList>
            <person name="Miyauchi S."/>
            <person name="Kiss E."/>
            <person name="Kuo A."/>
            <person name="Drula E."/>
            <person name="Kohler A."/>
            <person name="Sanchez-Garcia M."/>
            <person name="Morin E."/>
            <person name="Andreopoulos B."/>
            <person name="Barry K.W."/>
            <person name="Bonito G."/>
            <person name="Buee M."/>
            <person name="Carver A."/>
            <person name="Chen C."/>
            <person name="Cichocki N."/>
            <person name="Clum A."/>
            <person name="Culley D."/>
            <person name="Crous P.W."/>
            <person name="Fauchery L."/>
            <person name="Girlanda M."/>
            <person name="Hayes R.D."/>
            <person name="Keri Z."/>
            <person name="LaButti K."/>
            <person name="Lipzen A."/>
            <person name="Lombard V."/>
            <person name="Magnuson J."/>
            <person name="Maillard F."/>
            <person name="Murat C."/>
            <person name="Nolan M."/>
            <person name="Ohm R.A."/>
            <person name="Pangilinan J."/>
            <person name="Pereira M.F."/>
            <person name="Perotto S."/>
            <person name="Peter M."/>
            <person name="Pfister S."/>
            <person name="Riley R."/>
            <person name="Sitrit Y."/>
            <person name="Stielow J.B."/>
            <person name="Szollosi G."/>
            <person name="Zifcakova L."/>
            <person name="Stursova M."/>
            <person name="Spatafora J.W."/>
            <person name="Tedersoo L."/>
            <person name="Vaario L.M."/>
            <person name="Yamada A."/>
            <person name="Yan M."/>
            <person name="Wang P."/>
            <person name="Xu J."/>
            <person name="Bruns T."/>
            <person name="Baldrian P."/>
            <person name="Vilgalys R."/>
            <person name="Dunand C."/>
            <person name="Henrissat B."/>
            <person name="Grigoriev I.V."/>
            <person name="Hibbett D."/>
            <person name="Nagy L.G."/>
            <person name="Martin F.M."/>
        </authorList>
    </citation>
    <scope>NUCLEOTIDE SEQUENCE</scope>
    <source>
        <strain evidence="7">UP504</strain>
    </source>
</reference>
<sequence length="245" mass="27817">MGVLSDAHDAGMLIVPHLTWQTRASTAIFLFLLFTTLPLLLFLPLRLTAFLAGAGPFLITHPFMRRFIFAPDGGLQQSKVISIVSSQLQRILNEVSLSEKHIEAKELREIEVFQNERWARPSSSATSAANGNVIVAGWKYGDSNLKPIERRAWTREPDGSQAVGDDSSHLKIHLEPGWEYVETEDWAPDYLGRWAPSGADGVSMGWVYTNDAWLNPHATPLEEWQKPGMTRRRRWTRRIYRTHVI</sequence>
<dbReference type="PANTHER" id="PTHR28304:SF2">
    <property type="entry name" value="PEROXISOMAL MEMBRANE PROTEIN PEX29"/>
    <property type="match status" value="1"/>
</dbReference>
<feature type="transmembrane region" description="Helical" evidence="5">
    <location>
        <begin position="28"/>
        <end position="59"/>
    </location>
</feature>
<evidence type="ECO:0000259" key="6">
    <source>
        <dbReference type="Pfam" id="PF06398"/>
    </source>
</evidence>
<accession>A0A9P6AJG6</accession>
<evidence type="ECO:0000313" key="8">
    <source>
        <dbReference type="Proteomes" id="UP000886523"/>
    </source>
</evidence>
<keyword evidence="3 5" id="KW-1133">Transmembrane helix</keyword>
<comment type="caution">
    <text evidence="7">The sequence shown here is derived from an EMBL/GenBank/DDBJ whole genome shotgun (WGS) entry which is preliminary data.</text>
</comment>
<dbReference type="GO" id="GO:0005778">
    <property type="term" value="C:peroxisomal membrane"/>
    <property type="evidence" value="ECO:0007669"/>
    <property type="project" value="TreeGrafter"/>
</dbReference>
<dbReference type="InterPro" id="IPR052816">
    <property type="entry name" value="Peroxisomal_Membrane_PEX28-32"/>
</dbReference>
<evidence type="ECO:0000256" key="5">
    <source>
        <dbReference type="SAM" id="Phobius"/>
    </source>
</evidence>
<evidence type="ECO:0000313" key="7">
    <source>
        <dbReference type="EMBL" id="KAF9506876.1"/>
    </source>
</evidence>
<keyword evidence="4 5" id="KW-0472">Membrane</keyword>
<keyword evidence="2 5" id="KW-0812">Transmembrane</keyword>
<name>A0A9P6AJG6_9AGAM</name>